<gene>
    <name evidence="1" type="ORF">L6164_001488</name>
</gene>
<evidence type="ECO:0000313" key="2">
    <source>
        <dbReference type="Proteomes" id="UP000828941"/>
    </source>
</evidence>
<organism evidence="1 2">
    <name type="scientific">Bauhinia variegata</name>
    <name type="common">Purple orchid tree</name>
    <name type="synonym">Phanera variegata</name>
    <dbReference type="NCBI Taxonomy" id="167791"/>
    <lineage>
        <taxon>Eukaryota</taxon>
        <taxon>Viridiplantae</taxon>
        <taxon>Streptophyta</taxon>
        <taxon>Embryophyta</taxon>
        <taxon>Tracheophyta</taxon>
        <taxon>Spermatophyta</taxon>
        <taxon>Magnoliopsida</taxon>
        <taxon>eudicotyledons</taxon>
        <taxon>Gunneridae</taxon>
        <taxon>Pentapetalae</taxon>
        <taxon>rosids</taxon>
        <taxon>fabids</taxon>
        <taxon>Fabales</taxon>
        <taxon>Fabaceae</taxon>
        <taxon>Cercidoideae</taxon>
        <taxon>Cercideae</taxon>
        <taxon>Bauhiniinae</taxon>
        <taxon>Bauhinia</taxon>
    </lineage>
</organism>
<name>A0ACB9Q9P3_BAUVA</name>
<protein>
    <submittedName>
        <fullName evidence="1">Uncharacterized protein</fullName>
    </submittedName>
</protein>
<reference evidence="1 2" key="1">
    <citation type="journal article" date="2022" name="DNA Res.">
        <title>Chromosomal-level genome assembly of the orchid tree Bauhinia variegata (Leguminosae; Cercidoideae) supports the allotetraploid origin hypothesis of Bauhinia.</title>
        <authorList>
            <person name="Zhong Y."/>
            <person name="Chen Y."/>
            <person name="Zheng D."/>
            <person name="Pang J."/>
            <person name="Liu Y."/>
            <person name="Luo S."/>
            <person name="Meng S."/>
            <person name="Qian L."/>
            <person name="Wei D."/>
            <person name="Dai S."/>
            <person name="Zhou R."/>
        </authorList>
    </citation>
    <scope>NUCLEOTIDE SEQUENCE [LARGE SCALE GENOMIC DNA]</scope>
    <source>
        <strain evidence="1">BV-YZ2020</strain>
    </source>
</reference>
<accession>A0ACB9Q9P3</accession>
<evidence type="ECO:0000313" key="1">
    <source>
        <dbReference type="EMBL" id="KAI4357548.1"/>
    </source>
</evidence>
<keyword evidence="2" id="KW-1185">Reference proteome</keyword>
<proteinExistence type="predicted"/>
<dbReference type="Proteomes" id="UP000828941">
    <property type="component" value="Chromosome 1"/>
</dbReference>
<dbReference type="EMBL" id="CM039426">
    <property type="protein sequence ID" value="KAI4357548.1"/>
    <property type="molecule type" value="Genomic_DNA"/>
</dbReference>
<comment type="caution">
    <text evidence="1">The sequence shown here is derived from an EMBL/GenBank/DDBJ whole genome shotgun (WGS) entry which is preliminary data.</text>
</comment>
<sequence>MAKLITFSHFFLLFLLVSAVSMVPVAHARRLCTVELDPNGCILQACQWQCFQQHHGIGQCAHFGSQNYHCICVYFCL</sequence>